<organism evidence="1 2">
    <name type="scientific">Microctonus hyperodae</name>
    <name type="common">Parasitoid wasp</name>
    <dbReference type="NCBI Taxonomy" id="165561"/>
    <lineage>
        <taxon>Eukaryota</taxon>
        <taxon>Metazoa</taxon>
        <taxon>Ecdysozoa</taxon>
        <taxon>Arthropoda</taxon>
        <taxon>Hexapoda</taxon>
        <taxon>Insecta</taxon>
        <taxon>Pterygota</taxon>
        <taxon>Neoptera</taxon>
        <taxon>Endopterygota</taxon>
        <taxon>Hymenoptera</taxon>
        <taxon>Apocrita</taxon>
        <taxon>Ichneumonoidea</taxon>
        <taxon>Braconidae</taxon>
        <taxon>Euphorinae</taxon>
        <taxon>Microctonus</taxon>
    </lineage>
</organism>
<comment type="caution">
    <text evidence="1">The sequence shown here is derived from an EMBL/GenBank/DDBJ whole genome shotgun (WGS) entry which is preliminary data.</text>
</comment>
<gene>
    <name evidence="1" type="ORF">PV327_005061</name>
</gene>
<dbReference type="Proteomes" id="UP001168972">
    <property type="component" value="Unassembled WGS sequence"/>
</dbReference>
<keyword evidence="2" id="KW-1185">Reference proteome</keyword>
<proteinExistence type="predicted"/>
<accession>A0AA39G1B1</accession>
<evidence type="ECO:0000313" key="1">
    <source>
        <dbReference type="EMBL" id="KAK0179296.1"/>
    </source>
</evidence>
<reference evidence="1" key="1">
    <citation type="journal article" date="2023" name="bioRxiv">
        <title>Scaffold-level genome assemblies of two parasitoid biocontrol wasps reveal the parthenogenesis mechanism and an associated novel virus.</title>
        <authorList>
            <person name="Inwood S."/>
            <person name="Skelly J."/>
            <person name="Guhlin J."/>
            <person name="Harrop T."/>
            <person name="Goldson S."/>
            <person name="Dearden P."/>
        </authorList>
    </citation>
    <scope>NUCLEOTIDE SEQUENCE</scope>
    <source>
        <strain evidence="1">Lincoln</strain>
        <tissue evidence="1">Whole body</tissue>
    </source>
</reference>
<dbReference type="EMBL" id="JAQQBR010000003">
    <property type="protein sequence ID" value="KAK0179296.1"/>
    <property type="molecule type" value="Genomic_DNA"/>
</dbReference>
<protein>
    <submittedName>
        <fullName evidence="1">Uncharacterized protein</fullName>
    </submittedName>
</protein>
<name>A0AA39G1B1_MICHY</name>
<evidence type="ECO:0000313" key="2">
    <source>
        <dbReference type="Proteomes" id="UP001168972"/>
    </source>
</evidence>
<reference evidence="1" key="2">
    <citation type="submission" date="2023-03" db="EMBL/GenBank/DDBJ databases">
        <authorList>
            <person name="Inwood S.N."/>
            <person name="Skelly J.G."/>
            <person name="Guhlin J."/>
            <person name="Harrop T.W.R."/>
            <person name="Goldson S.G."/>
            <person name="Dearden P.K."/>
        </authorList>
    </citation>
    <scope>NUCLEOTIDE SEQUENCE</scope>
    <source>
        <strain evidence="1">Lincoln</strain>
        <tissue evidence="1">Whole body</tissue>
    </source>
</reference>
<dbReference type="AlphaFoldDB" id="A0AA39G1B1"/>
<sequence>MISVKLKRKITKKKLKLNFEMEILVSIIQLPMLQSYCDIKIKFTKWFHDRQLQHVLQQPGVNILDQFKIQRELFTSWSEDIQKLFPSKSKFIHYSPYKCVREEIHNADGSIEVKKRKIKASGALYEHYGYLKSKLRGQHLLEKKQLEEVVPEVLQFTAIEQDAVVWLATHLGPPDIFKQKWITSYPARMHRLRENITIHQYFEEYPVIKGALGSDLLTWDFKNIYPDPEDLFFNRWETARDIIIKYLEDSKGLTGGDLELYRALPALAQYNKDAVLFYLVPHLLKSPRGSRTKKISIREKQEAFLIHVNTAADINTSIE</sequence>